<keyword evidence="1" id="KW-0812">Transmembrane</keyword>
<accession>A0A395M2T4</accession>
<evidence type="ECO:0000313" key="2">
    <source>
        <dbReference type="EMBL" id="RFM25012.1"/>
    </source>
</evidence>
<gene>
    <name evidence="2" type="ORF">D0433_02185</name>
</gene>
<protein>
    <submittedName>
        <fullName evidence="2">Uncharacterized protein</fullName>
    </submittedName>
</protein>
<evidence type="ECO:0000256" key="1">
    <source>
        <dbReference type="SAM" id="Phobius"/>
    </source>
</evidence>
<dbReference type="Proteomes" id="UP000266389">
    <property type="component" value="Unassembled WGS sequence"/>
</dbReference>
<comment type="caution">
    <text evidence="2">The sequence shown here is derived from an EMBL/GenBank/DDBJ whole genome shotgun (WGS) entry which is preliminary data.</text>
</comment>
<evidence type="ECO:0000313" key="3">
    <source>
        <dbReference type="Proteomes" id="UP000266389"/>
    </source>
</evidence>
<sequence length="65" mass="7209">MSKASWDDASVKQKTFDRLVHLAPAIVLQLSAPIFLKFSVIIATLPEFELCIFQRQLATICAGCI</sequence>
<keyword evidence="1" id="KW-0472">Membrane</keyword>
<name>A0A395M2T4_9BACT</name>
<feature type="transmembrane region" description="Helical" evidence="1">
    <location>
        <begin position="20"/>
        <end position="45"/>
    </location>
</feature>
<organism evidence="2 3">
    <name type="scientific">Candidatus Thermochlorobacter aerophilus</name>
    <dbReference type="NCBI Taxonomy" id="1868324"/>
    <lineage>
        <taxon>Bacteria</taxon>
        <taxon>Pseudomonadati</taxon>
        <taxon>Chlorobiota</taxon>
        <taxon>Chlorobiia</taxon>
        <taxon>Chlorobiales</taxon>
        <taxon>Candidatus Thermochlorobacteriaceae</taxon>
        <taxon>Candidatus Thermochlorobacter</taxon>
    </lineage>
</organism>
<reference evidence="2 3" key="1">
    <citation type="journal article" date="2011" name="ISME J.">
        <title>Community ecology of hot spring cyanobacterial mats: predominant populations and their functional potential.</title>
        <authorList>
            <person name="Klatt C.G."/>
            <person name="Wood J.M."/>
            <person name="Rusch D.B."/>
            <person name="Bateson M.M."/>
            <person name="Hamamura N."/>
            <person name="Heidelberg J.F."/>
            <person name="Grossman A.R."/>
            <person name="Bhaya D."/>
            <person name="Cohan F.M."/>
            <person name="Kuhl M."/>
            <person name="Bryant D.A."/>
            <person name="Ward D.M."/>
        </authorList>
    </citation>
    <scope>NUCLEOTIDE SEQUENCE [LARGE SCALE GENOMIC DNA]</scope>
    <source>
        <strain evidence="2">OS</strain>
    </source>
</reference>
<keyword evidence="1" id="KW-1133">Transmembrane helix</keyword>
<dbReference type="EMBL" id="PHFL01000010">
    <property type="protein sequence ID" value="RFM25012.1"/>
    <property type="molecule type" value="Genomic_DNA"/>
</dbReference>
<proteinExistence type="predicted"/>
<dbReference type="AlphaFoldDB" id="A0A395M2T4"/>